<protein>
    <submittedName>
        <fullName evidence="1">Uncharacterized protein</fullName>
    </submittedName>
</protein>
<keyword evidence="4" id="KW-1185">Reference proteome</keyword>
<dbReference type="EMBL" id="CP033915">
    <property type="protein sequence ID" value="AZA87158.1"/>
    <property type="molecule type" value="Genomic_DNA"/>
</dbReference>
<sequence>MKDILLNENNEPVIIGGDFRTGKSELQEVAIILQLRQGELKSDPILGVNLQHFIKSKENRTAIERKIRIQLQRDGKRYEDIVNNIKYNYG</sequence>
<proteinExistence type="predicted"/>
<reference evidence="3 4" key="1">
    <citation type="submission" date="2018-11" db="EMBL/GenBank/DDBJ databases">
        <title>Proposal to divide the Flavobacteriaceae and reorganize its genera based on Amino Acid Identity values calculated from whole genome sequences.</title>
        <authorList>
            <person name="Nicholson A.C."/>
            <person name="Gulvik C.A."/>
            <person name="Whitney A.M."/>
            <person name="Humrighouse B.W."/>
            <person name="Bell M."/>
            <person name="Holmes B."/>
            <person name="Steigerwalt A.G."/>
            <person name="Villarma A."/>
            <person name="Sheth M."/>
            <person name="Batra D."/>
            <person name="Pryor J."/>
            <person name="Bernardet J.-F."/>
            <person name="Hugo C."/>
            <person name="Kampfer P."/>
            <person name="Newman J."/>
            <person name="McQuiston J.R."/>
        </authorList>
    </citation>
    <scope>NUCLEOTIDE SEQUENCE [LARGE SCALE GENOMIC DNA]</scope>
    <source>
        <strain evidence="1 3">G0207</strain>
        <strain evidence="2 4">H5143</strain>
    </source>
</reference>
<gene>
    <name evidence="1" type="ORF">EG349_10340</name>
    <name evidence="2" type="ORF">EG353_08415</name>
</gene>
<dbReference type="AlphaFoldDB" id="A0AAD0YGH2"/>
<evidence type="ECO:0000313" key="1">
    <source>
        <dbReference type="EMBL" id="AZA87158.1"/>
    </source>
</evidence>
<evidence type="ECO:0000313" key="3">
    <source>
        <dbReference type="Proteomes" id="UP000274073"/>
    </source>
</evidence>
<evidence type="ECO:0000313" key="2">
    <source>
        <dbReference type="EMBL" id="AZA95587.1"/>
    </source>
</evidence>
<accession>A0AAD0YGH2</accession>
<evidence type="ECO:0000313" key="4">
    <source>
        <dbReference type="Proteomes" id="UP000281741"/>
    </source>
</evidence>
<dbReference type="Proteomes" id="UP000274073">
    <property type="component" value="Chromosome"/>
</dbReference>
<organism evidence="1 3">
    <name type="scientific">Chryseobacterium shandongense</name>
    <dbReference type="NCBI Taxonomy" id="1493872"/>
    <lineage>
        <taxon>Bacteria</taxon>
        <taxon>Pseudomonadati</taxon>
        <taxon>Bacteroidota</taxon>
        <taxon>Flavobacteriia</taxon>
        <taxon>Flavobacteriales</taxon>
        <taxon>Weeksellaceae</taxon>
        <taxon>Chryseobacterium group</taxon>
        <taxon>Chryseobacterium</taxon>
    </lineage>
</organism>
<dbReference type="EMBL" id="CP033912">
    <property type="protein sequence ID" value="AZA95587.1"/>
    <property type="molecule type" value="Genomic_DNA"/>
</dbReference>
<name>A0AAD0YGH2_9FLAO</name>
<dbReference type="Proteomes" id="UP000281741">
    <property type="component" value="Chromosome"/>
</dbReference>
<dbReference type="RefSeq" id="WP_123854465.1">
    <property type="nucleotide sequence ID" value="NZ_CP033912.1"/>
</dbReference>